<dbReference type="Proteomes" id="UP000482487">
    <property type="component" value="Unassembled WGS sequence"/>
</dbReference>
<dbReference type="Pfam" id="PF00072">
    <property type="entry name" value="Response_reg"/>
    <property type="match status" value="1"/>
</dbReference>
<comment type="caution">
    <text evidence="4">The sequence shown here is derived from an EMBL/GenBank/DDBJ whole genome shotgun (WGS) entry which is preliminary data.</text>
</comment>
<evidence type="ECO:0000256" key="1">
    <source>
        <dbReference type="ARBA" id="ARBA00022553"/>
    </source>
</evidence>
<dbReference type="SUPFAM" id="SSF52172">
    <property type="entry name" value="CheY-like"/>
    <property type="match status" value="1"/>
</dbReference>
<proteinExistence type="predicted"/>
<dbReference type="RefSeq" id="WP_160962675.1">
    <property type="nucleotide sequence ID" value="NZ_WVUD01000035.1"/>
</dbReference>
<dbReference type="InterPro" id="IPR001789">
    <property type="entry name" value="Sig_transdc_resp-reg_receiver"/>
</dbReference>
<organism evidence="4 5">
    <name type="scientific">Solidesulfovibrio aerotolerans</name>
    <dbReference type="NCBI Taxonomy" id="295255"/>
    <lineage>
        <taxon>Bacteria</taxon>
        <taxon>Pseudomonadati</taxon>
        <taxon>Thermodesulfobacteriota</taxon>
        <taxon>Desulfovibrionia</taxon>
        <taxon>Desulfovibrionales</taxon>
        <taxon>Desulfovibrionaceae</taxon>
        <taxon>Solidesulfovibrio</taxon>
    </lineage>
</organism>
<dbReference type="GO" id="GO:0000160">
    <property type="term" value="P:phosphorelay signal transduction system"/>
    <property type="evidence" value="ECO:0007669"/>
    <property type="project" value="InterPro"/>
</dbReference>
<dbReference type="PANTHER" id="PTHR44591">
    <property type="entry name" value="STRESS RESPONSE REGULATOR PROTEIN 1"/>
    <property type="match status" value="1"/>
</dbReference>
<dbReference type="InterPro" id="IPR011006">
    <property type="entry name" value="CheY-like_superfamily"/>
</dbReference>
<feature type="modified residue" description="4-aspartylphosphate" evidence="2">
    <location>
        <position position="52"/>
    </location>
</feature>
<evidence type="ECO:0000256" key="2">
    <source>
        <dbReference type="PROSITE-ProRule" id="PRU00169"/>
    </source>
</evidence>
<name>A0A7C9IXZ5_9BACT</name>
<sequence length="117" mass="12869">MPTLLIADDSMFQRFQASKIAKEAGFTVLEAKDGEECLRIVREHRPDALLLDLNMPDPGGIAVMEVLSRELPGIRICVVTADIQETTRARCMELGACVFLNKPVDMGVLRQTLAALV</sequence>
<dbReference type="PROSITE" id="PS50110">
    <property type="entry name" value="RESPONSE_REGULATORY"/>
    <property type="match status" value="1"/>
</dbReference>
<dbReference type="SMART" id="SM00448">
    <property type="entry name" value="REC"/>
    <property type="match status" value="1"/>
</dbReference>
<dbReference type="AlphaFoldDB" id="A0A7C9IXZ5"/>
<dbReference type="InterPro" id="IPR050595">
    <property type="entry name" value="Bact_response_regulator"/>
</dbReference>
<gene>
    <name evidence="4" type="ORF">GTA51_15585</name>
</gene>
<dbReference type="EMBL" id="WVUD01000035">
    <property type="protein sequence ID" value="MYL84542.1"/>
    <property type="molecule type" value="Genomic_DNA"/>
</dbReference>
<evidence type="ECO:0000259" key="3">
    <source>
        <dbReference type="PROSITE" id="PS50110"/>
    </source>
</evidence>
<dbReference type="Gene3D" id="3.40.50.2300">
    <property type="match status" value="1"/>
</dbReference>
<feature type="domain" description="Response regulatory" evidence="3">
    <location>
        <begin position="3"/>
        <end position="117"/>
    </location>
</feature>
<dbReference type="OrthoDB" id="9794815at2"/>
<reference evidence="4 5" key="1">
    <citation type="submission" date="2020-01" db="EMBL/GenBank/DDBJ databases">
        <title>Genome sequence of Desulfovibrio aerotolerans DSM 16695(T).</title>
        <authorList>
            <person name="Karnachuk O."/>
            <person name="Avakyan M."/>
            <person name="Mardanov A."/>
            <person name="Kadnikov V."/>
            <person name="Ravin N."/>
        </authorList>
    </citation>
    <scope>NUCLEOTIDE SEQUENCE [LARGE SCALE GENOMIC DNA]</scope>
    <source>
        <strain evidence="4 5">DSM 16695</strain>
    </source>
</reference>
<protein>
    <submittedName>
        <fullName evidence="4">Response regulator</fullName>
    </submittedName>
</protein>
<accession>A0A7C9IXZ5</accession>
<evidence type="ECO:0000313" key="4">
    <source>
        <dbReference type="EMBL" id="MYL84542.1"/>
    </source>
</evidence>
<evidence type="ECO:0000313" key="5">
    <source>
        <dbReference type="Proteomes" id="UP000482487"/>
    </source>
</evidence>
<keyword evidence="1 2" id="KW-0597">Phosphoprotein</keyword>
<keyword evidence="5" id="KW-1185">Reference proteome</keyword>
<dbReference type="PANTHER" id="PTHR44591:SF24">
    <property type="entry name" value="PROTEIN-GLUTAMATE METHYLESTERASE_PROTEIN-GLUTAMINE GLUTAMINASE 1"/>
    <property type="match status" value="1"/>
</dbReference>